<organism evidence="2 3">
    <name type="scientific">Alloacidobacterium dinghuense</name>
    <dbReference type="NCBI Taxonomy" id="2763107"/>
    <lineage>
        <taxon>Bacteria</taxon>
        <taxon>Pseudomonadati</taxon>
        <taxon>Acidobacteriota</taxon>
        <taxon>Terriglobia</taxon>
        <taxon>Terriglobales</taxon>
        <taxon>Acidobacteriaceae</taxon>
        <taxon>Alloacidobacterium</taxon>
    </lineage>
</organism>
<name>A0A7G8BER9_9BACT</name>
<dbReference type="Proteomes" id="UP000515312">
    <property type="component" value="Chromosome"/>
</dbReference>
<dbReference type="AlphaFoldDB" id="A0A7G8BER9"/>
<feature type="chain" id="PRO_5028940070" evidence="1">
    <location>
        <begin position="21"/>
        <end position="126"/>
    </location>
</feature>
<dbReference type="RefSeq" id="WP_186741355.1">
    <property type="nucleotide sequence ID" value="NZ_CP060394.1"/>
</dbReference>
<gene>
    <name evidence="2" type="ORF">H7849_18285</name>
</gene>
<evidence type="ECO:0000313" key="3">
    <source>
        <dbReference type="Proteomes" id="UP000515312"/>
    </source>
</evidence>
<keyword evidence="3" id="KW-1185">Reference proteome</keyword>
<sequence>MKAFRILLALVWLMPLQALQAQIEERALLSVNIPFAFTVENTHLPAGHYLIYADFAVTMDQAQARPGRARLIFNRYNTEYVLHQIDNSAGRTTATLHVTKRERQLANGNARPDMAMVYAETRTQRE</sequence>
<accession>A0A7G8BER9</accession>
<evidence type="ECO:0000313" key="2">
    <source>
        <dbReference type="EMBL" id="QNI31039.1"/>
    </source>
</evidence>
<dbReference type="KEGG" id="adin:H7849_18285"/>
<proteinExistence type="predicted"/>
<protein>
    <submittedName>
        <fullName evidence="2">Uncharacterized protein</fullName>
    </submittedName>
</protein>
<feature type="signal peptide" evidence="1">
    <location>
        <begin position="1"/>
        <end position="20"/>
    </location>
</feature>
<reference evidence="2 3" key="1">
    <citation type="submission" date="2020-08" db="EMBL/GenBank/DDBJ databases">
        <title>Edaphobacter telluris sp. nov. and Acidobacterium dinghuensis sp. nov., two acidobacteria isolated from forest soil.</title>
        <authorList>
            <person name="Fu J."/>
            <person name="Qiu L."/>
        </authorList>
    </citation>
    <scope>NUCLEOTIDE SEQUENCE [LARGE SCALE GENOMIC DNA]</scope>
    <source>
        <strain evidence="2">4Y35</strain>
    </source>
</reference>
<evidence type="ECO:0000256" key="1">
    <source>
        <dbReference type="SAM" id="SignalP"/>
    </source>
</evidence>
<dbReference type="EMBL" id="CP060394">
    <property type="protein sequence ID" value="QNI31039.1"/>
    <property type="molecule type" value="Genomic_DNA"/>
</dbReference>
<keyword evidence="1" id="KW-0732">Signal</keyword>